<evidence type="ECO:0000313" key="3">
    <source>
        <dbReference type="Proteomes" id="UP000199475"/>
    </source>
</evidence>
<dbReference type="PANTHER" id="PTHR39441">
    <property type="entry name" value="DUF2252 DOMAIN-CONTAINING PROTEIN"/>
    <property type="match status" value="1"/>
</dbReference>
<dbReference type="InterPro" id="IPR011009">
    <property type="entry name" value="Kinase-like_dom_sf"/>
</dbReference>
<evidence type="ECO:0000313" key="2">
    <source>
        <dbReference type="EMBL" id="SDL13153.1"/>
    </source>
</evidence>
<keyword evidence="3" id="KW-1185">Reference proteome</keyword>
<gene>
    <name evidence="2" type="ORF">SAMN04488242_0355</name>
</gene>
<name>A0A1G9HKX1_9ACTN</name>
<feature type="compositionally biased region" description="Basic and acidic residues" evidence="1">
    <location>
        <begin position="15"/>
        <end position="25"/>
    </location>
</feature>
<protein>
    <submittedName>
        <fullName evidence="2">Uncharacterized conserved protein, DUF2252 family</fullName>
    </submittedName>
</protein>
<dbReference type="STRING" id="686624.SAMN04488242_0355"/>
<accession>A0A1G9HKX1</accession>
<organism evidence="2 3">
    <name type="scientific">Tessaracoccus oleiagri</name>
    <dbReference type="NCBI Taxonomy" id="686624"/>
    <lineage>
        <taxon>Bacteria</taxon>
        <taxon>Bacillati</taxon>
        <taxon>Actinomycetota</taxon>
        <taxon>Actinomycetes</taxon>
        <taxon>Propionibacteriales</taxon>
        <taxon>Propionibacteriaceae</taxon>
        <taxon>Tessaracoccus</taxon>
    </lineage>
</organism>
<feature type="region of interest" description="Disordered" evidence="1">
    <location>
        <begin position="1"/>
        <end position="25"/>
    </location>
</feature>
<dbReference type="EMBL" id="FNGP01000001">
    <property type="protein sequence ID" value="SDL13153.1"/>
    <property type="molecule type" value="Genomic_DNA"/>
</dbReference>
<dbReference type="SUPFAM" id="SSF56112">
    <property type="entry name" value="Protein kinase-like (PK-like)"/>
    <property type="match status" value="1"/>
</dbReference>
<evidence type="ECO:0000256" key="1">
    <source>
        <dbReference type="SAM" id="MobiDB-lite"/>
    </source>
</evidence>
<dbReference type="OrthoDB" id="1491115at2"/>
<dbReference type="Pfam" id="PF10009">
    <property type="entry name" value="DUF2252"/>
    <property type="match status" value="1"/>
</dbReference>
<reference evidence="2 3" key="1">
    <citation type="submission" date="2016-10" db="EMBL/GenBank/DDBJ databases">
        <authorList>
            <person name="de Groot N.N."/>
        </authorList>
    </citation>
    <scope>NUCLEOTIDE SEQUENCE [LARGE SCALE GENOMIC DNA]</scope>
    <source>
        <strain evidence="2 3">CGMCC 1.9159</strain>
    </source>
</reference>
<dbReference type="Proteomes" id="UP000199475">
    <property type="component" value="Unassembled WGS sequence"/>
</dbReference>
<sequence length="476" mass="53453">MSDEADAGPVLVPVDQHDHHDGPRMDQTVRRRLLTRDQRYQVGKDLREAVPFESLGVFRPRDDRPDPVETIIASHDGRQDDLVPLRVERMASGPYSFLRGAADVMAWDIAHLPSTGLMPVVCGDAHLGNVGFYRSPEGDLVIDLNDFDEAHTGAWEWDVRRLTTSVWVAGRENGNSEDECREAVIASVEAYREEVRLLSEMPLLQRAFNRFAVDELRHTVTEQSLKGEIERTAKKARKNVSDRKLPKIVEGEQHQRRIVADPPVITKVTDEEREAIADAVDAYLPTLTPQWRRVVGSYYLADVAHKVVGVGSVGLRAYVALLEGSDPKDVLFLQLKEARRSVLAPYVHGDVAWHRHQGERVVEYQHELQTVSDPLLGWTTIGDRQYYVRQWRNQQGTIDLGSITPEALRDYAGIIGHLLAKGHARTSGASRIAGYLGKKDKAAQAFAEWARRYADQTEADHAAFVKAVKAGRLPTY</sequence>
<dbReference type="AlphaFoldDB" id="A0A1G9HKX1"/>
<dbReference type="PANTHER" id="PTHR39441:SF1">
    <property type="entry name" value="DUF2252 DOMAIN-CONTAINING PROTEIN"/>
    <property type="match status" value="1"/>
</dbReference>
<dbReference type="InterPro" id="IPR018721">
    <property type="entry name" value="DUF2252"/>
</dbReference>
<proteinExistence type="predicted"/>
<dbReference type="RefSeq" id="WP_093248396.1">
    <property type="nucleotide sequence ID" value="NZ_FNGP01000001.1"/>
</dbReference>